<sequence length="265" mass="29950">MRSFLEGLKIVSVRNYRRRQLIPQFCCARLKPYHEFEAIVPGNAKVCVPDQFLLRRENHPMTSLALGEARGSVSFLLTKTPVFRAGAPLSVFDLSKKWQKANVTRYSQAVTHPSTNRARCCLTSVIGREPNQGGKRANESPDGKRSAPPMDTRNTRGVKGRIGSEIPPTTAHSTVYVPRVQFVHRRIKLPNVYNFKGKIIFCLLKGFFLRVENHRMTSPALGEARGSVRLLLTKNHPVPSPAFRARAPAGTPPKRRRDERRRDVF</sequence>
<organism evidence="2">
    <name type="scientific">Spodoptera frugiperda</name>
    <name type="common">Fall armyworm</name>
    <dbReference type="NCBI Taxonomy" id="7108"/>
    <lineage>
        <taxon>Eukaryota</taxon>
        <taxon>Metazoa</taxon>
        <taxon>Ecdysozoa</taxon>
        <taxon>Arthropoda</taxon>
        <taxon>Hexapoda</taxon>
        <taxon>Insecta</taxon>
        <taxon>Pterygota</taxon>
        <taxon>Neoptera</taxon>
        <taxon>Endopterygota</taxon>
        <taxon>Lepidoptera</taxon>
        <taxon>Glossata</taxon>
        <taxon>Ditrysia</taxon>
        <taxon>Noctuoidea</taxon>
        <taxon>Noctuidae</taxon>
        <taxon>Amphipyrinae</taxon>
        <taxon>Spodoptera</taxon>
    </lineage>
</organism>
<feature type="compositionally biased region" description="Basic and acidic residues" evidence="1">
    <location>
        <begin position="136"/>
        <end position="145"/>
    </location>
</feature>
<dbReference type="EMBL" id="ODYU01001740">
    <property type="protein sequence ID" value="SOQ38351.1"/>
    <property type="molecule type" value="Genomic_DNA"/>
</dbReference>
<gene>
    <name evidence="2" type="ORF">SFRICE_025998</name>
</gene>
<name>A0A2H1VC25_SPOFR</name>
<proteinExistence type="predicted"/>
<feature type="region of interest" description="Disordered" evidence="1">
    <location>
        <begin position="127"/>
        <end position="167"/>
    </location>
</feature>
<dbReference type="AlphaFoldDB" id="A0A2H1VC25"/>
<protein>
    <submittedName>
        <fullName evidence="2">SFRICE_025998</fullName>
    </submittedName>
</protein>
<reference evidence="2" key="1">
    <citation type="submission" date="2016-07" db="EMBL/GenBank/DDBJ databases">
        <authorList>
            <person name="Bretaudeau A."/>
        </authorList>
    </citation>
    <scope>NUCLEOTIDE SEQUENCE</scope>
    <source>
        <strain evidence="2">Rice</strain>
        <tissue evidence="2">Whole body</tissue>
    </source>
</reference>
<accession>A0A2H1VC25</accession>
<evidence type="ECO:0000313" key="2">
    <source>
        <dbReference type="EMBL" id="SOQ38351.1"/>
    </source>
</evidence>
<evidence type="ECO:0000256" key="1">
    <source>
        <dbReference type="SAM" id="MobiDB-lite"/>
    </source>
</evidence>
<feature type="region of interest" description="Disordered" evidence="1">
    <location>
        <begin position="239"/>
        <end position="265"/>
    </location>
</feature>